<dbReference type="EMBL" id="GL945432">
    <property type="protein sequence ID" value="EGO26316.1"/>
    <property type="molecule type" value="Genomic_DNA"/>
</dbReference>
<name>F8NRQ0_SERL9</name>
<protein>
    <submittedName>
        <fullName evidence="1">Uncharacterized protein</fullName>
    </submittedName>
</protein>
<dbReference type="HOGENOM" id="CLU_2347989_0_0_1"/>
<dbReference type="Proteomes" id="UP000008064">
    <property type="component" value="Unassembled WGS sequence"/>
</dbReference>
<dbReference type="GeneID" id="18818520"/>
<accession>F8NRQ0</accession>
<evidence type="ECO:0000313" key="2">
    <source>
        <dbReference type="Proteomes" id="UP000008064"/>
    </source>
</evidence>
<reference evidence="2" key="1">
    <citation type="journal article" date="2011" name="Science">
        <title>The plant cell wall-decomposing machinery underlies the functional diversity of forest fungi.</title>
        <authorList>
            <person name="Eastwood D.C."/>
            <person name="Floudas D."/>
            <person name="Binder M."/>
            <person name="Majcherczyk A."/>
            <person name="Schneider P."/>
            <person name="Aerts A."/>
            <person name="Asiegbu F.O."/>
            <person name="Baker S.E."/>
            <person name="Barry K."/>
            <person name="Bendiksby M."/>
            <person name="Blumentritt M."/>
            <person name="Coutinho P.M."/>
            <person name="Cullen D."/>
            <person name="de Vries R.P."/>
            <person name="Gathman A."/>
            <person name="Goodell B."/>
            <person name="Henrissat B."/>
            <person name="Ihrmark K."/>
            <person name="Kauserud H."/>
            <person name="Kohler A."/>
            <person name="LaButti K."/>
            <person name="Lapidus A."/>
            <person name="Lavin J.L."/>
            <person name="Lee Y.-H."/>
            <person name="Lindquist E."/>
            <person name="Lilly W."/>
            <person name="Lucas S."/>
            <person name="Morin E."/>
            <person name="Murat C."/>
            <person name="Oguiza J.A."/>
            <person name="Park J."/>
            <person name="Pisabarro A.G."/>
            <person name="Riley R."/>
            <person name="Rosling A."/>
            <person name="Salamov A."/>
            <person name="Schmidt O."/>
            <person name="Schmutz J."/>
            <person name="Skrede I."/>
            <person name="Stenlid J."/>
            <person name="Wiebenga A."/>
            <person name="Xie X."/>
            <person name="Kuees U."/>
            <person name="Hibbett D.S."/>
            <person name="Hoffmeister D."/>
            <person name="Hoegberg N."/>
            <person name="Martin F."/>
            <person name="Grigoriev I.V."/>
            <person name="Watkinson S.C."/>
        </authorList>
    </citation>
    <scope>NUCLEOTIDE SEQUENCE [LARGE SCALE GENOMIC DNA]</scope>
    <source>
        <strain evidence="2">S7.9</strain>
    </source>
</reference>
<evidence type="ECO:0000313" key="1">
    <source>
        <dbReference type="EMBL" id="EGO26316.1"/>
    </source>
</evidence>
<proteinExistence type="predicted"/>
<dbReference type="KEGG" id="sla:SERLADRAFT_463236"/>
<sequence length="97" mass="11106">MDSFMTRTVFDDLMILPECLLASQPFTGALPLSYYGHAHYMLQQDVMLKLMFIIQFTLRVQELTKILMKTGHITAAFVRAVLEVSHRCGSGTFIYEL</sequence>
<organism evidence="2">
    <name type="scientific">Serpula lacrymans var. lacrymans (strain S7.9)</name>
    <name type="common">Dry rot fungus</name>
    <dbReference type="NCBI Taxonomy" id="578457"/>
    <lineage>
        <taxon>Eukaryota</taxon>
        <taxon>Fungi</taxon>
        <taxon>Dikarya</taxon>
        <taxon>Basidiomycota</taxon>
        <taxon>Agaricomycotina</taxon>
        <taxon>Agaricomycetes</taxon>
        <taxon>Agaricomycetidae</taxon>
        <taxon>Boletales</taxon>
        <taxon>Coniophorineae</taxon>
        <taxon>Serpulaceae</taxon>
        <taxon>Serpula</taxon>
    </lineage>
</organism>
<dbReference type="RefSeq" id="XP_007316489.1">
    <property type="nucleotide sequence ID" value="XM_007316427.1"/>
</dbReference>
<gene>
    <name evidence="1" type="ORF">SERLADRAFT_463236</name>
</gene>
<dbReference type="AlphaFoldDB" id="F8NRQ0"/>